<evidence type="ECO:0000256" key="6">
    <source>
        <dbReference type="ARBA" id="ARBA00023034"/>
    </source>
</evidence>
<organism evidence="14">
    <name type="scientific">Oryza meridionalis</name>
    <dbReference type="NCBI Taxonomy" id="40149"/>
    <lineage>
        <taxon>Eukaryota</taxon>
        <taxon>Viridiplantae</taxon>
        <taxon>Streptophyta</taxon>
        <taxon>Embryophyta</taxon>
        <taxon>Tracheophyta</taxon>
        <taxon>Spermatophyta</taxon>
        <taxon>Magnoliopsida</taxon>
        <taxon>Liliopsida</taxon>
        <taxon>Poales</taxon>
        <taxon>Poaceae</taxon>
        <taxon>BOP clade</taxon>
        <taxon>Oryzoideae</taxon>
        <taxon>Oryzeae</taxon>
        <taxon>Oryzinae</taxon>
        <taxon>Oryza</taxon>
    </lineage>
</organism>
<feature type="compositionally biased region" description="Basic and acidic residues" evidence="12">
    <location>
        <begin position="11"/>
        <end position="22"/>
    </location>
</feature>
<dbReference type="GO" id="GO:0071555">
    <property type="term" value="P:cell wall organization"/>
    <property type="evidence" value="ECO:0007669"/>
    <property type="project" value="UniProtKB-KW"/>
</dbReference>
<dbReference type="GO" id="GO:0071669">
    <property type="term" value="P:plant-type cell wall organization or biogenesis"/>
    <property type="evidence" value="ECO:0007669"/>
    <property type="project" value="UniProtKB-ARBA"/>
</dbReference>
<evidence type="ECO:0000256" key="10">
    <source>
        <dbReference type="ARBA" id="ARBA00060766"/>
    </source>
</evidence>
<sequence>MRGGGPGSDCGEARHPQRRLREPPSTTVVAKTPPSNGGHIGFFLAVAARIPRFFAAASVSSSPRPELAARRPGKEERRGSTLAAGRGVGLPKKPRGRESGEEPPAMETTTERRRLFATEKVGGRAVYRVQAATVAAGILLVLYYRATRVPAAGEGRAAWLGMAAAELWFAAYWVITQSVRWCPVRRRTFKNRLAERYEENLPGVDIYVCTADPYAEPPSLVISTILSVMAYNYPSEKISVYLSDDGGSILTFYGLWEASMFAKKWLPFCRRYNIEPRSPAAYFSESEGHHNLTCMKK</sequence>
<dbReference type="AlphaFoldDB" id="A0A0E0ET67"/>
<feature type="transmembrane region" description="Helical" evidence="13">
    <location>
        <begin position="157"/>
        <end position="175"/>
    </location>
</feature>
<dbReference type="Gene3D" id="3.90.550.10">
    <property type="entry name" value="Spore Coat Polysaccharide Biosynthesis Protein SpsA, Chain A"/>
    <property type="match status" value="1"/>
</dbReference>
<feature type="region of interest" description="Disordered" evidence="12">
    <location>
        <begin position="1"/>
        <end position="35"/>
    </location>
</feature>
<protein>
    <submittedName>
        <fullName evidence="14">Uncharacterized protein</fullName>
    </submittedName>
</protein>
<evidence type="ECO:0000256" key="11">
    <source>
        <dbReference type="PIRSR" id="PIRSR605150-2"/>
    </source>
</evidence>
<evidence type="ECO:0000313" key="15">
    <source>
        <dbReference type="Proteomes" id="UP000008021"/>
    </source>
</evidence>
<dbReference type="HOGENOM" id="CLU_938054_0_0_1"/>
<dbReference type="GO" id="GO:0000139">
    <property type="term" value="C:Golgi membrane"/>
    <property type="evidence" value="ECO:0007669"/>
    <property type="project" value="UniProtKB-SubCell"/>
</dbReference>
<reference evidence="14" key="2">
    <citation type="submission" date="2018-05" db="EMBL/GenBank/DDBJ databases">
        <title>OmerRS3 (Oryza meridionalis Reference Sequence Version 3).</title>
        <authorList>
            <person name="Zhang J."/>
            <person name="Kudrna D."/>
            <person name="Lee S."/>
            <person name="Talag J."/>
            <person name="Welchert J."/>
            <person name="Wing R.A."/>
        </authorList>
    </citation>
    <scope>NUCLEOTIDE SEQUENCE [LARGE SCALE GENOMIC DNA]</scope>
    <source>
        <strain evidence="14">cv. OR44</strain>
    </source>
</reference>
<evidence type="ECO:0000256" key="7">
    <source>
        <dbReference type="ARBA" id="ARBA00023136"/>
    </source>
</evidence>
<keyword evidence="3" id="KW-0808">Transferase</keyword>
<keyword evidence="2" id="KW-0328">Glycosyltransferase</keyword>
<keyword evidence="4 13" id="KW-0812">Transmembrane</keyword>
<comment type="similarity">
    <text evidence="10">Belongs to the glycosyltransferase 2 family. Plant cellulose synthase-like E subfamily.</text>
</comment>
<feature type="transmembrane region" description="Helical" evidence="13">
    <location>
        <begin position="125"/>
        <end position="145"/>
    </location>
</feature>
<dbReference type="InterPro" id="IPR029044">
    <property type="entry name" value="Nucleotide-diphossugar_trans"/>
</dbReference>
<evidence type="ECO:0000256" key="3">
    <source>
        <dbReference type="ARBA" id="ARBA00022679"/>
    </source>
</evidence>
<feature type="binding site" evidence="11">
    <location>
        <position position="245"/>
    </location>
    <ligand>
        <name>UDP-alpha-D-glucose</name>
        <dbReference type="ChEBI" id="CHEBI:58885"/>
    </ligand>
</feature>
<dbReference type="Gramene" id="OMERI09G10720.10">
    <property type="protein sequence ID" value="OMERI09G10720.10"/>
    <property type="gene ID" value="OMERI09G10720"/>
</dbReference>
<feature type="binding site" evidence="11">
    <location>
        <position position="216"/>
    </location>
    <ligand>
        <name>UDP-alpha-D-glucose</name>
        <dbReference type="ChEBI" id="CHEBI:58885"/>
    </ligand>
</feature>
<keyword evidence="8" id="KW-0961">Cell wall biogenesis/degradation</keyword>
<dbReference type="FunFam" id="3.90.550.10:FF:000138">
    <property type="entry name" value="Cellulose synthase isolog"/>
    <property type="match status" value="1"/>
</dbReference>
<dbReference type="PANTHER" id="PTHR13301">
    <property type="entry name" value="X-BOX TRANSCRIPTION FACTOR-RELATED"/>
    <property type="match status" value="1"/>
</dbReference>
<feature type="compositionally biased region" description="Polar residues" evidence="12">
    <location>
        <begin position="24"/>
        <end position="35"/>
    </location>
</feature>
<evidence type="ECO:0000256" key="5">
    <source>
        <dbReference type="ARBA" id="ARBA00022989"/>
    </source>
</evidence>
<comment type="subcellular location">
    <subcellularLocation>
        <location evidence="1">Golgi apparatus membrane</location>
        <topology evidence="1">Multi-pass membrane protein</topology>
    </subcellularLocation>
</comment>
<evidence type="ECO:0000256" key="4">
    <source>
        <dbReference type="ARBA" id="ARBA00022692"/>
    </source>
</evidence>
<dbReference type="GO" id="GO:0030244">
    <property type="term" value="P:cellulose biosynthetic process"/>
    <property type="evidence" value="ECO:0007669"/>
    <property type="project" value="InterPro"/>
</dbReference>
<evidence type="ECO:0000256" key="13">
    <source>
        <dbReference type="SAM" id="Phobius"/>
    </source>
</evidence>
<keyword evidence="5 13" id="KW-1133">Transmembrane helix</keyword>
<keyword evidence="15" id="KW-1185">Reference proteome</keyword>
<keyword evidence="6" id="KW-0333">Golgi apparatus</keyword>
<feature type="region of interest" description="Disordered" evidence="12">
    <location>
        <begin position="61"/>
        <end position="112"/>
    </location>
</feature>
<evidence type="ECO:0000256" key="1">
    <source>
        <dbReference type="ARBA" id="ARBA00004653"/>
    </source>
</evidence>
<dbReference type="EnsemblPlants" id="OMERI09G10720.10">
    <property type="protein sequence ID" value="OMERI09G10720.10"/>
    <property type="gene ID" value="OMERI09G10720"/>
</dbReference>
<keyword evidence="7 13" id="KW-0472">Membrane</keyword>
<evidence type="ECO:0000313" key="14">
    <source>
        <dbReference type="EnsemblPlants" id="OMERI09G10720.10"/>
    </source>
</evidence>
<comment type="function">
    <text evidence="9">Thought to be a Golgi-localized beta-glycan synthase that polymerize the backbones of noncellulosic polysaccharides (hemicelluloses) of plant cell wall.</text>
</comment>
<accession>A0A0E0ET67</accession>
<feature type="compositionally biased region" description="Basic and acidic residues" evidence="12">
    <location>
        <begin position="67"/>
        <end position="79"/>
    </location>
</feature>
<name>A0A0E0ET67_9ORYZ</name>
<reference evidence="14" key="1">
    <citation type="submission" date="2015-04" db="UniProtKB">
        <authorList>
            <consortium name="EnsemblPlants"/>
        </authorList>
    </citation>
    <scope>IDENTIFICATION</scope>
</reference>
<dbReference type="Pfam" id="PF03552">
    <property type="entry name" value="Cellulose_synt"/>
    <property type="match status" value="1"/>
</dbReference>
<evidence type="ECO:0000256" key="12">
    <source>
        <dbReference type="SAM" id="MobiDB-lite"/>
    </source>
</evidence>
<proteinExistence type="inferred from homology"/>
<dbReference type="InterPro" id="IPR005150">
    <property type="entry name" value="Cellulose_synth"/>
</dbReference>
<evidence type="ECO:0000256" key="9">
    <source>
        <dbReference type="ARBA" id="ARBA00037405"/>
    </source>
</evidence>
<dbReference type="GO" id="GO:0016760">
    <property type="term" value="F:cellulose synthase (UDP-forming) activity"/>
    <property type="evidence" value="ECO:0007669"/>
    <property type="project" value="InterPro"/>
</dbReference>
<dbReference type="Proteomes" id="UP000008021">
    <property type="component" value="Chromosome 9"/>
</dbReference>
<evidence type="ECO:0000256" key="8">
    <source>
        <dbReference type="ARBA" id="ARBA00023316"/>
    </source>
</evidence>
<evidence type="ECO:0000256" key="2">
    <source>
        <dbReference type="ARBA" id="ARBA00022676"/>
    </source>
</evidence>